<dbReference type="GO" id="GO:0000932">
    <property type="term" value="C:P-body"/>
    <property type="evidence" value="ECO:0007669"/>
    <property type="project" value="TreeGrafter"/>
</dbReference>
<feature type="domain" description="LIM zinc-binding" evidence="7">
    <location>
        <begin position="12"/>
        <end position="73"/>
    </location>
</feature>
<dbReference type="GeneID" id="114865896"/>
<dbReference type="SUPFAM" id="SSF57716">
    <property type="entry name" value="Glucocorticoid receptor-like (DNA-binding domain)"/>
    <property type="match status" value="2"/>
</dbReference>
<dbReference type="GO" id="GO:0001666">
    <property type="term" value="P:response to hypoxia"/>
    <property type="evidence" value="ECO:0007669"/>
    <property type="project" value="TreeGrafter"/>
</dbReference>
<dbReference type="GO" id="GO:0005667">
    <property type="term" value="C:transcription regulator complex"/>
    <property type="evidence" value="ECO:0007669"/>
    <property type="project" value="TreeGrafter"/>
</dbReference>
<dbReference type="GO" id="GO:0005634">
    <property type="term" value="C:nucleus"/>
    <property type="evidence" value="ECO:0007669"/>
    <property type="project" value="TreeGrafter"/>
</dbReference>
<dbReference type="AlphaFoldDB" id="A0A6P7NZA8"/>
<keyword evidence="4 6" id="KW-0862">Zinc</keyword>
<dbReference type="RefSeq" id="XP_029023234.1">
    <property type="nucleotide sequence ID" value="XM_029167401.3"/>
</dbReference>
<keyword evidence="5 6" id="KW-0440">LIM domain</keyword>
<dbReference type="GO" id="GO:0035331">
    <property type="term" value="P:negative regulation of hippo signaling"/>
    <property type="evidence" value="ECO:0007669"/>
    <property type="project" value="TreeGrafter"/>
</dbReference>
<evidence type="ECO:0000256" key="1">
    <source>
        <dbReference type="ARBA" id="ARBA00015501"/>
    </source>
</evidence>
<dbReference type="PROSITE" id="PS00478">
    <property type="entry name" value="LIM_DOMAIN_1"/>
    <property type="match status" value="2"/>
</dbReference>
<evidence type="ECO:0000256" key="5">
    <source>
        <dbReference type="ARBA" id="ARBA00023038"/>
    </source>
</evidence>
<keyword evidence="8" id="KW-1185">Reference proteome</keyword>
<dbReference type="PANTHER" id="PTHR24219:SF3">
    <property type="entry name" value="LIM DOMAIN-CONTAINING PROTEIN 1"/>
    <property type="match status" value="1"/>
</dbReference>
<dbReference type="Pfam" id="PF00412">
    <property type="entry name" value="LIM"/>
    <property type="match status" value="2"/>
</dbReference>
<evidence type="ECO:0000256" key="4">
    <source>
        <dbReference type="ARBA" id="ARBA00022833"/>
    </source>
</evidence>
<dbReference type="GO" id="GO:0003714">
    <property type="term" value="F:transcription corepressor activity"/>
    <property type="evidence" value="ECO:0007669"/>
    <property type="project" value="TreeGrafter"/>
</dbReference>
<organism evidence="8 10">
    <name type="scientific">Betta splendens</name>
    <name type="common">Siamese fighting fish</name>
    <dbReference type="NCBI Taxonomy" id="158456"/>
    <lineage>
        <taxon>Eukaryota</taxon>
        <taxon>Metazoa</taxon>
        <taxon>Chordata</taxon>
        <taxon>Craniata</taxon>
        <taxon>Vertebrata</taxon>
        <taxon>Euteleostomi</taxon>
        <taxon>Actinopterygii</taxon>
        <taxon>Neopterygii</taxon>
        <taxon>Teleostei</taxon>
        <taxon>Neoteleostei</taxon>
        <taxon>Acanthomorphata</taxon>
        <taxon>Anabantaria</taxon>
        <taxon>Anabantiformes</taxon>
        <taxon>Anabantoidei</taxon>
        <taxon>Osphronemidae</taxon>
        <taxon>Betta</taxon>
    </lineage>
</organism>
<dbReference type="PANTHER" id="PTHR24219">
    <property type="entry name" value="LIM DOMAIN-CONTAINING PROTEIN JUB"/>
    <property type="match status" value="1"/>
</dbReference>
<name>A0A6P7NZA8_BETSP</name>
<evidence type="ECO:0000256" key="6">
    <source>
        <dbReference type="PROSITE-ProRule" id="PRU00125"/>
    </source>
</evidence>
<accession>A0A6P7NZA8</accession>
<dbReference type="InterPro" id="IPR047172">
    <property type="entry name" value="Ajuba-like"/>
</dbReference>
<dbReference type="GO" id="GO:0007010">
    <property type="term" value="P:cytoskeleton organization"/>
    <property type="evidence" value="ECO:0007669"/>
    <property type="project" value="TreeGrafter"/>
</dbReference>
<dbReference type="CTD" id="798800"/>
<evidence type="ECO:0000256" key="2">
    <source>
        <dbReference type="ARBA" id="ARBA00022491"/>
    </source>
</evidence>
<evidence type="ECO:0000313" key="8">
    <source>
        <dbReference type="Proteomes" id="UP000515150"/>
    </source>
</evidence>
<sequence>MDPNHKAHFYFGRCTRCDKEVCGAGRACRAMGRLFHDTCFTCCVCTKKLAGKPFYSTSGGIYCEEDFLYSGAHPSPEVCDSCGFLISDLLLQARGKSYHPSCFRCVVCRQSLEGLPFAVDSRSRVYCVTDYHRVQAPWCDACRTQILPTEGSSESVHVESLSRIYHVKCYERKQTLTRTGAD</sequence>
<feature type="domain" description="LIM zinc-binding" evidence="7">
    <location>
        <begin position="77"/>
        <end position="137"/>
    </location>
</feature>
<dbReference type="Proteomes" id="UP000515150">
    <property type="component" value="Chromosome 11"/>
</dbReference>
<dbReference type="PROSITE" id="PS50023">
    <property type="entry name" value="LIM_DOMAIN_2"/>
    <property type="match status" value="2"/>
</dbReference>
<evidence type="ECO:0000256" key="3">
    <source>
        <dbReference type="ARBA" id="ARBA00022723"/>
    </source>
</evidence>
<keyword evidence="3 6" id="KW-0479">Metal-binding</keyword>
<evidence type="ECO:0000259" key="7">
    <source>
        <dbReference type="PROSITE" id="PS50023"/>
    </source>
</evidence>
<protein>
    <recommendedName>
        <fullName evidence="1">LIM domain-containing protein 1</fullName>
    </recommendedName>
</protein>
<dbReference type="GO" id="GO:0046872">
    <property type="term" value="F:metal ion binding"/>
    <property type="evidence" value="ECO:0007669"/>
    <property type="project" value="UniProtKB-KW"/>
</dbReference>
<dbReference type="RefSeq" id="XP_029023235.1">
    <property type="nucleotide sequence ID" value="XM_029167402.3"/>
</dbReference>
<evidence type="ECO:0000313" key="10">
    <source>
        <dbReference type="RefSeq" id="XP_029023235.1"/>
    </source>
</evidence>
<dbReference type="SMART" id="SM00132">
    <property type="entry name" value="LIM"/>
    <property type="match status" value="2"/>
</dbReference>
<dbReference type="InterPro" id="IPR001781">
    <property type="entry name" value="Znf_LIM"/>
</dbReference>
<dbReference type="OrthoDB" id="25414at2759"/>
<dbReference type="Gene3D" id="2.10.110.10">
    <property type="entry name" value="Cysteine Rich Protein"/>
    <property type="match status" value="2"/>
</dbReference>
<keyword evidence="2" id="KW-0678">Repressor</keyword>
<gene>
    <name evidence="9 10" type="primary">limd1b</name>
</gene>
<proteinExistence type="predicted"/>
<dbReference type="GO" id="GO:0005912">
    <property type="term" value="C:adherens junction"/>
    <property type="evidence" value="ECO:0007669"/>
    <property type="project" value="TreeGrafter"/>
</dbReference>
<reference evidence="9 10" key="1">
    <citation type="submission" date="2025-04" db="UniProtKB">
        <authorList>
            <consortium name="RefSeq"/>
        </authorList>
    </citation>
    <scope>IDENTIFICATION</scope>
</reference>
<dbReference type="KEGG" id="bspl:114865896"/>
<evidence type="ECO:0000313" key="9">
    <source>
        <dbReference type="RefSeq" id="XP_029023234.1"/>
    </source>
</evidence>